<accession>A0A964BTI7</accession>
<dbReference type="Proteomes" id="UP000729733">
    <property type="component" value="Unassembled WGS sequence"/>
</dbReference>
<feature type="transmembrane region" description="Helical" evidence="8">
    <location>
        <begin position="298"/>
        <end position="319"/>
    </location>
</feature>
<protein>
    <recommendedName>
        <fullName evidence="8">Proton extrusion protein PxcA</fullName>
    </recommendedName>
</protein>
<dbReference type="InterPro" id="IPR004282">
    <property type="entry name" value="CemA"/>
</dbReference>
<keyword evidence="2 8" id="KW-0813">Transport</keyword>
<dbReference type="PANTHER" id="PTHR33650">
    <property type="entry name" value="CHLOROPLAST ENVELOPE MEMBRANE PROTEIN-RELATED"/>
    <property type="match status" value="1"/>
</dbReference>
<evidence type="ECO:0000256" key="8">
    <source>
        <dbReference type="HAMAP-Rule" id="MF_01308"/>
    </source>
</evidence>
<evidence type="ECO:0000313" key="10">
    <source>
        <dbReference type="Proteomes" id="UP000729733"/>
    </source>
</evidence>
<sequence length="421" mass="48071">MKNTWSNGKTEAILDKLTNYSRNSYQWFVDTPTRALDKAYLAALNIKSLEANYLASQDREQAVNRPAVINYLEADIDKYLAIIKVNLAEFKVSRYFLKYPQDCWSKIILIEEVLTKYRTDLIQATVIPPVNTIAKPNSKFDRYASITEDLSRVKPVTEKTGVLPRSLGRTFSKIKTELKSDSEADIIENFRRERRVTQMAVRCLVLLIVIPLITQQVSKQFFLFPAVEQYREAHDSAIFINLEMKEEAFKELQNFEAELKFDNLIGIANLTVPEIIEEKLKEKATELASEFRHKGSNAISNVFADFLGLIAFILVAITNRQGIAAIKSFLDHIMYGLSDSAKAFLIILFTDVFVGFHSPHGWEVILEGIANHLGLQPNHSAIFLFIATFPVILDTILKYWIFRYLNRISPSAVATLKNMNE</sequence>
<evidence type="ECO:0000256" key="5">
    <source>
        <dbReference type="ARBA" id="ARBA00022989"/>
    </source>
</evidence>
<proteinExistence type="inferred from homology"/>
<keyword evidence="8" id="KW-1003">Cell membrane</keyword>
<keyword evidence="6 8" id="KW-0406">Ion transport</keyword>
<evidence type="ECO:0000256" key="4">
    <source>
        <dbReference type="ARBA" id="ARBA00022781"/>
    </source>
</evidence>
<comment type="similarity">
    <text evidence="8">Belongs to the CemA family.</text>
</comment>
<evidence type="ECO:0000256" key="1">
    <source>
        <dbReference type="ARBA" id="ARBA00004141"/>
    </source>
</evidence>
<dbReference type="HAMAP" id="MF_01308">
    <property type="entry name" value="CemA_PxcA"/>
    <property type="match status" value="1"/>
</dbReference>
<organism evidence="9 10">
    <name type="scientific">Waterburya agarophytonicola KI4</name>
    <dbReference type="NCBI Taxonomy" id="2874699"/>
    <lineage>
        <taxon>Bacteria</taxon>
        <taxon>Bacillati</taxon>
        <taxon>Cyanobacteriota</taxon>
        <taxon>Cyanophyceae</taxon>
        <taxon>Pleurocapsales</taxon>
        <taxon>Hyellaceae</taxon>
        <taxon>Waterburya</taxon>
        <taxon>Waterburya agarophytonicola</taxon>
    </lineage>
</organism>
<feature type="transmembrane region" description="Helical" evidence="8">
    <location>
        <begin position="340"/>
        <end position="360"/>
    </location>
</feature>
<keyword evidence="10" id="KW-1185">Reference proteome</keyword>
<dbReference type="EMBL" id="JADWDC010000056">
    <property type="protein sequence ID" value="MCC0178839.1"/>
    <property type="molecule type" value="Genomic_DNA"/>
</dbReference>
<gene>
    <name evidence="8" type="primary">pxcA</name>
    <name evidence="9" type="ORF">I4641_17870</name>
</gene>
<keyword evidence="5 8" id="KW-1133">Transmembrane helix</keyword>
<evidence type="ECO:0000256" key="2">
    <source>
        <dbReference type="ARBA" id="ARBA00022448"/>
    </source>
</evidence>
<feature type="transmembrane region" description="Helical" evidence="8">
    <location>
        <begin position="199"/>
        <end position="217"/>
    </location>
</feature>
<keyword evidence="7 8" id="KW-0472">Membrane</keyword>
<evidence type="ECO:0000256" key="7">
    <source>
        <dbReference type="ARBA" id="ARBA00023136"/>
    </source>
</evidence>
<dbReference type="PANTHER" id="PTHR33650:SF2">
    <property type="entry name" value="CHLOROPLAST ENVELOPE MEMBRANE PROTEIN"/>
    <property type="match status" value="1"/>
</dbReference>
<name>A0A964BTI7_9CYAN</name>
<keyword evidence="3 8" id="KW-0812">Transmembrane</keyword>
<evidence type="ECO:0000256" key="3">
    <source>
        <dbReference type="ARBA" id="ARBA00022692"/>
    </source>
</evidence>
<comment type="function">
    <text evidence="8">Required for H(+) efflux immediately after light irradiation to form a rapid H(+) concentration gradient across the thylakoid membranes. Together with PxcL, contributes to transient H(+) uptake following dark to light transition.</text>
</comment>
<reference evidence="9" key="1">
    <citation type="journal article" date="2021" name="Antonie Van Leeuwenhoek">
        <title>Draft genome and description of Waterburya agarophytonicola gen. nov. sp. nov. (Pleurocapsales, Cyanobacteria): a seaweed symbiont.</title>
        <authorList>
            <person name="Bonthond G."/>
            <person name="Shalygin S."/>
            <person name="Bayer T."/>
            <person name="Weinberger F."/>
        </authorList>
    </citation>
    <scope>NUCLEOTIDE SEQUENCE</scope>
    <source>
        <strain evidence="9">KI4</strain>
    </source>
</reference>
<keyword evidence="4 8" id="KW-0375">Hydrogen ion transport</keyword>
<evidence type="ECO:0000313" key="9">
    <source>
        <dbReference type="EMBL" id="MCC0178839.1"/>
    </source>
</evidence>
<comment type="subcellular location">
    <subcellularLocation>
        <location evidence="8">Cell inner membrane</location>
        <topology evidence="8">Multi-pass membrane protein</topology>
    </subcellularLocation>
    <subcellularLocation>
        <location evidence="1">Membrane</location>
        <topology evidence="1">Multi-pass membrane protein</topology>
    </subcellularLocation>
</comment>
<dbReference type="GO" id="GO:0005886">
    <property type="term" value="C:plasma membrane"/>
    <property type="evidence" value="ECO:0007669"/>
    <property type="project" value="UniProtKB-SubCell"/>
</dbReference>
<dbReference type="RefSeq" id="WP_229641945.1">
    <property type="nucleotide sequence ID" value="NZ_JADWDC010000056.1"/>
</dbReference>
<feature type="transmembrane region" description="Helical" evidence="8">
    <location>
        <begin position="380"/>
        <end position="401"/>
    </location>
</feature>
<dbReference type="Pfam" id="PF03040">
    <property type="entry name" value="CemA"/>
    <property type="match status" value="1"/>
</dbReference>
<dbReference type="AlphaFoldDB" id="A0A964BTI7"/>
<evidence type="ECO:0000256" key="6">
    <source>
        <dbReference type="ARBA" id="ARBA00023065"/>
    </source>
</evidence>
<comment type="caution">
    <text evidence="9">The sequence shown here is derived from an EMBL/GenBank/DDBJ whole genome shotgun (WGS) entry which is preliminary data.</text>
</comment>
<dbReference type="GO" id="GO:0015078">
    <property type="term" value="F:proton transmembrane transporter activity"/>
    <property type="evidence" value="ECO:0007669"/>
    <property type="project" value="UniProtKB-UniRule"/>
</dbReference>
<keyword evidence="8" id="KW-0997">Cell inner membrane</keyword>